<dbReference type="EMBL" id="BPLF01000004">
    <property type="protein sequence ID" value="GIX65156.1"/>
    <property type="molecule type" value="Genomic_DNA"/>
</dbReference>
<reference evidence="1 2" key="1">
    <citation type="submission" date="2021-06" db="EMBL/GenBank/DDBJ databases">
        <title>Genome sequence of Babesia caballi.</title>
        <authorList>
            <person name="Yamagishi J."/>
            <person name="Kidaka T."/>
            <person name="Ochi A."/>
        </authorList>
    </citation>
    <scope>NUCLEOTIDE SEQUENCE [LARGE SCALE GENOMIC DNA]</scope>
    <source>
        <strain evidence="1">USDA-D6B2</strain>
    </source>
</reference>
<protein>
    <submittedName>
        <fullName evidence="1">RNA transcription, translation and transport factor protein</fullName>
    </submittedName>
</protein>
<dbReference type="RefSeq" id="XP_067717225.1">
    <property type="nucleotide sequence ID" value="XM_067861124.1"/>
</dbReference>
<dbReference type="Pfam" id="PF10036">
    <property type="entry name" value="RLL"/>
    <property type="match status" value="1"/>
</dbReference>
<dbReference type="AlphaFoldDB" id="A0AAV4M1B0"/>
<evidence type="ECO:0000313" key="1">
    <source>
        <dbReference type="EMBL" id="GIX65156.1"/>
    </source>
</evidence>
<accession>A0AAV4M1B0</accession>
<dbReference type="GeneID" id="94196637"/>
<organism evidence="1 2">
    <name type="scientific">Babesia caballi</name>
    <dbReference type="NCBI Taxonomy" id="5871"/>
    <lineage>
        <taxon>Eukaryota</taxon>
        <taxon>Sar</taxon>
        <taxon>Alveolata</taxon>
        <taxon>Apicomplexa</taxon>
        <taxon>Aconoidasida</taxon>
        <taxon>Piroplasmida</taxon>
        <taxon>Babesiidae</taxon>
        <taxon>Babesia</taxon>
    </lineage>
</organism>
<keyword evidence="2" id="KW-1185">Reference proteome</keyword>
<dbReference type="PANTHER" id="PTHR15924">
    <property type="entry name" value="CLE"/>
    <property type="match status" value="1"/>
</dbReference>
<comment type="caution">
    <text evidence="1">The sequence shown here is derived from an EMBL/GenBank/DDBJ whole genome shotgun (WGS) entry which is preliminary data.</text>
</comment>
<sequence>MSTRERLVARKLRALGIAPPDDLERHFQTLVLKLEEEHIRHYAIEGRQALREGTRGVWEQALRAYCSDLGIDVEDEVRPDTVTRVLDALTTVALEEEYMDLVGDGQLHVSMEQPAPQGRPNELESLVNKVNEILEQLDLPVLQPEASIDEVRSAVLLLLKADMQHGQADPSPTFKVLQMKLDDVPCGIRSTNPLVVKAARILRTLHSNELCKLQAEIVWLSERFQQLTANPQTNCHAK</sequence>
<name>A0AAV4M1B0_BABCB</name>
<dbReference type="Proteomes" id="UP001497744">
    <property type="component" value="Unassembled WGS sequence"/>
</dbReference>
<gene>
    <name evidence="1" type="ORF">BcabD6B2_45910</name>
</gene>
<evidence type="ECO:0000313" key="2">
    <source>
        <dbReference type="Proteomes" id="UP001497744"/>
    </source>
</evidence>
<proteinExistence type="predicted"/>
<dbReference type="InterPro" id="IPR019265">
    <property type="entry name" value="RTRAF"/>
</dbReference>